<keyword evidence="2" id="KW-0686">Riboflavin biosynthesis</keyword>
<evidence type="ECO:0000256" key="6">
    <source>
        <dbReference type="ARBA" id="ARBA00023239"/>
    </source>
</evidence>
<dbReference type="RefSeq" id="WP_011277691.1">
    <property type="nucleotide sequence ID" value="NZ_BHWZ01000001.1"/>
</dbReference>
<gene>
    <name evidence="7" type="ORF">ATY89_02300</name>
    <name evidence="8" type="ORF">ATZ20_05335</name>
</gene>
<keyword evidence="4" id="KW-0460">Magnesium</keyword>
<dbReference type="PANTHER" id="PTHR21327:SF46">
    <property type="entry name" value="3,4-DIHYDROXY-2-BUTANONE 4-PHOSPHATE SYNTHASE"/>
    <property type="match status" value="1"/>
</dbReference>
<dbReference type="EMBL" id="CP013695">
    <property type="protein sequence ID" value="ALU31631.1"/>
    <property type="molecule type" value="Genomic_DNA"/>
</dbReference>
<dbReference type="AlphaFoldDB" id="A0A0U3F6Y4"/>
<evidence type="ECO:0000256" key="4">
    <source>
        <dbReference type="ARBA" id="ARBA00022842"/>
    </source>
</evidence>
<dbReference type="PaxDb" id="1435377-SUSAZ_03720"/>
<evidence type="ECO:0000313" key="10">
    <source>
        <dbReference type="Proteomes" id="UP000065473"/>
    </source>
</evidence>
<evidence type="ECO:0000313" key="7">
    <source>
        <dbReference type="EMBL" id="ALU28906.1"/>
    </source>
</evidence>
<dbReference type="EMBL" id="CP013694">
    <property type="protein sequence ID" value="ALU28906.1"/>
    <property type="molecule type" value="Genomic_DNA"/>
</dbReference>
<dbReference type="Gene3D" id="3.90.870.10">
    <property type="entry name" value="DHBP synthase"/>
    <property type="match status" value="1"/>
</dbReference>
<dbReference type="Pfam" id="PF00926">
    <property type="entry name" value="DHBP_synthase"/>
    <property type="match status" value="1"/>
</dbReference>
<dbReference type="SUPFAM" id="SSF55821">
    <property type="entry name" value="YrdC/RibB"/>
    <property type="match status" value="1"/>
</dbReference>
<dbReference type="GO" id="GO:0046872">
    <property type="term" value="F:metal ion binding"/>
    <property type="evidence" value="ECO:0007669"/>
    <property type="project" value="UniProtKB-KW"/>
</dbReference>
<proteinExistence type="predicted"/>
<evidence type="ECO:0000313" key="8">
    <source>
        <dbReference type="EMBL" id="ALU31631.1"/>
    </source>
</evidence>
<organism evidence="7 10">
    <name type="scientific">Sulfolobus acidocaldarius</name>
    <dbReference type="NCBI Taxonomy" id="2285"/>
    <lineage>
        <taxon>Archaea</taxon>
        <taxon>Thermoproteota</taxon>
        <taxon>Thermoprotei</taxon>
        <taxon>Sulfolobales</taxon>
        <taxon>Sulfolobaceae</taxon>
        <taxon>Sulfolobus</taxon>
    </lineage>
</organism>
<evidence type="ECO:0000256" key="1">
    <source>
        <dbReference type="ARBA" id="ARBA00005104"/>
    </source>
</evidence>
<evidence type="ECO:0000256" key="5">
    <source>
        <dbReference type="ARBA" id="ARBA00023211"/>
    </source>
</evidence>
<protein>
    <submittedName>
        <fullName evidence="7">3,4-dihydroxy-2-butanone 4-phosphate synthase</fullName>
    </submittedName>
</protein>
<dbReference type="GO" id="GO:0008686">
    <property type="term" value="F:3,4-dihydroxy-2-butanone-4-phosphate synthase activity"/>
    <property type="evidence" value="ECO:0007669"/>
    <property type="project" value="InterPro"/>
</dbReference>
<sequence length="220" mass="25073">MLDKITLRRHLEQGLPILIYDFDGREEETDMVFYGEKVTWKVINTLRTQAGGLICYVTSKDIGQQIGITFISEIIKSNYPKLYKRPKYGDEPAFSLWVNHIDTKTGISDEDRAKTIRELHAVVELVENNNIDEAIQKFYNEFYSPGHVPILLSRGLSTRKGHTELTMALFSYLGLKKSAIIAEMLDNNISLSKDKSLIYSRNNGFPLIDGKEIIKEVVGL</sequence>
<dbReference type="GO" id="GO:0009231">
    <property type="term" value="P:riboflavin biosynthetic process"/>
    <property type="evidence" value="ECO:0007669"/>
    <property type="project" value="UniProtKB-UniPathway"/>
</dbReference>
<keyword evidence="6" id="KW-0456">Lyase</keyword>
<dbReference type="GeneID" id="14551335"/>
<evidence type="ECO:0000313" key="9">
    <source>
        <dbReference type="Proteomes" id="UP000060043"/>
    </source>
</evidence>
<dbReference type="NCBIfam" id="NF004437">
    <property type="entry name" value="PRK05773.1"/>
    <property type="match status" value="1"/>
</dbReference>
<reference evidence="9 10" key="1">
    <citation type="submission" date="2015-12" db="EMBL/GenBank/DDBJ databases">
        <title>A stable core within a dynamic pangenome in Sulfolobus acidocaldarius.</title>
        <authorList>
            <person name="Anderson R."/>
            <person name="Kouris A."/>
            <person name="Seward C."/>
            <person name="Campbell K."/>
            <person name="Whitaker R."/>
        </authorList>
    </citation>
    <scope>NUCLEOTIDE SEQUENCE [LARGE SCALE GENOMIC DNA]</scope>
    <source>
        <strain evidence="7 10">GG12-C01-09</strain>
        <strain evidence="8 9">NG05B_CO5_07</strain>
    </source>
</reference>
<dbReference type="Proteomes" id="UP000060043">
    <property type="component" value="Chromosome"/>
</dbReference>
<dbReference type="OrthoDB" id="25735at2157"/>
<name>A0A0U3F6Y4_9CREN</name>
<keyword evidence="5" id="KW-0464">Manganese</keyword>
<evidence type="ECO:0000256" key="3">
    <source>
        <dbReference type="ARBA" id="ARBA00022723"/>
    </source>
</evidence>
<dbReference type="InterPro" id="IPR017945">
    <property type="entry name" value="DHBP_synth_RibB-like_a/b_dom"/>
</dbReference>
<dbReference type="GO" id="GO:0005829">
    <property type="term" value="C:cytosol"/>
    <property type="evidence" value="ECO:0007669"/>
    <property type="project" value="TreeGrafter"/>
</dbReference>
<dbReference type="PANTHER" id="PTHR21327">
    <property type="entry name" value="GTP CYCLOHYDROLASE II-RELATED"/>
    <property type="match status" value="1"/>
</dbReference>
<comment type="pathway">
    <text evidence="1">Cofactor biosynthesis; riboflavin biosynthesis.</text>
</comment>
<evidence type="ECO:0000256" key="2">
    <source>
        <dbReference type="ARBA" id="ARBA00022619"/>
    </source>
</evidence>
<accession>A0A0U3F6Y4</accession>
<dbReference type="STRING" id="1435377.SUSAZ_03720"/>
<dbReference type="InterPro" id="IPR000422">
    <property type="entry name" value="DHBP_synthase_RibB"/>
</dbReference>
<dbReference type="Proteomes" id="UP000065473">
    <property type="component" value="Chromosome"/>
</dbReference>
<keyword evidence="3" id="KW-0479">Metal-binding</keyword>
<dbReference type="UniPathway" id="UPA00275"/>
<dbReference type="OMA" id="DAGGLIC"/>